<dbReference type="RefSeq" id="WP_073090570.1">
    <property type="nucleotide sequence ID" value="NZ_FQWY01000011.1"/>
</dbReference>
<name>A0A1M5MAD3_9FIRM</name>
<proteinExistence type="inferred from homology"/>
<keyword evidence="5 6" id="KW-0687">Ribonucleoprotein</keyword>
<keyword evidence="9" id="KW-1185">Reference proteome</keyword>
<dbReference type="GO" id="GO:1990904">
    <property type="term" value="C:ribonucleoprotein complex"/>
    <property type="evidence" value="ECO:0007669"/>
    <property type="project" value="UniProtKB-KW"/>
</dbReference>
<evidence type="ECO:0000313" key="9">
    <source>
        <dbReference type="Proteomes" id="UP000242329"/>
    </source>
</evidence>
<dbReference type="InterPro" id="IPR012677">
    <property type="entry name" value="Nucleotide-bd_a/b_plait_sf"/>
</dbReference>
<dbReference type="OrthoDB" id="9793353at2"/>
<dbReference type="EMBL" id="FQWY01000011">
    <property type="protein sequence ID" value="SHG74240.1"/>
    <property type="molecule type" value="Genomic_DNA"/>
</dbReference>
<dbReference type="Gene3D" id="3.30.70.330">
    <property type="match status" value="1"/>
</dbReference>
<reference evidence="9" key="1">
    <citation type="submission" date="2016-11" db="EMBL/GenBank/DDBJ databases">
        <authorList>
            <person name="Varghese N."/>
            <person name="Submissions S."/>
        </authorList>
    </citation>
    <scope>NUCLEOTIDE SEQUENCE [LARGE SCALE GENOMIC DNA]</scope>
    <source>
        <strain evidence="9">DSM 11003</strain>
    </source>
</reference>
<evidence type="ECO:0000256" key="6">
    <source>
        <dbReference type="HAMAP-Rule" id="MF_01369"/>
    </source>
</evidence>
<dbReference type="GO" id="GO:0006412">
    <property type="term" value="P:translation"/>
    <property type="evidence" value="ECO:0007669"/>
    <property type="project" value="UniProtKB-UniRule"/>
</dbReference>
<protein>
    <recommendedName>
        <fullName evidence="6">Large ribosomal subunit protein uL23</fullName>
    </recommendedName>
</protein>
<dbReference type="PANTHER" id="PTHR11620">
    <property type="entry name" value="60S RIBOSOMAL PROTEIN L23A"/>
    <property type="match status" value="1"/>
</dbReference>
<dbReference type="AlphaFoldDB" id="A0A1M5MAD3"/>
<keyword evidence="4 6" id="KW-0689">Ribosomal protein</keyword>
<dbReference type="Pfam" id="PF00276">
    <property type="entry name" value="Ribosomal_L23"/>
    <property type="match status" value="1"/>
</dbReference>
<evidence type="ECO:0000313" key="8">
    <source>
        <dbReference type="EMBL" id="SHG74240.1"/>
    </source>
</evidence>
<dbReference type="NCBIfam" id="NF004363">
    <property type="entry name" value="PRK05738.2-4"/>
    <property type="match status" value="1"/>
</dbReference>
<dbReference type="InterPro" id="IPR001014">
    <property type="entry name" value="Ribosomal_uL23_CS"/>
</dbReference>
<dbReference type="GO" id="GO:0019843">
    <property type="term" value="F:rRNA binding"/>
    <property type="evidence" value="ECO:0007669"/>
    <property type="project" value="UniProtKB-UniRule"/>
</dbReference>
<evidence type="ECO:0000256" key="2">
    <source>
        <dbReference type="ARBA" id="ARBA00022730"/>
    </source>
</evidence>
<comment type="subunit">
    <text evidence="6">Part of the 50S ribosomal subunit. Contacts protein L29, and trigger factor when it is bound to the ribosome.</text>
</comment>
<comment type="similarity">
    <text evidence="1 6 7">Belongs to the universal ribosomal protein uL23 family.</text>
</comment>
<dbReference type="Proteomes" id="UP000242329">
    <property type="component" value="Unassembled WGS sequence"/>
</dbReference>
<evidence type="ECO:0000256" key="5">
    <source>
        <dbReference type="ARBA" id="ARBA00023274"/>
    </source>
</evidence>
<dbReference type="HAMAP" id="MF_01369_B">
    <property type="entry name" value="Ribosomal_uL23_B"/>
    <property type="match status" value="1"/>
</dbReference>
<dbReference type="NCBIfam" id="NF004366">
    <property type="entry name" value="PRK05738.3-2"/>
    <property type="match status" value="1"/>
</dbReference>
<dbReference type="PROSITE" id="PS00050">
    <property type="entry name" value="RIBOSOMAL_L23"/>
    <property type="match status" value="1"/>
</dbReference>
<keyword evidence="2 6" id="KW-0699">rRNA-binding</keyword>
<dbReference type="SUPFAM" id="SSF54189">
    <property type="entry name" value="Ribosomal proteins S24e, L23 and L15e"/>
    <property type="match status" value="1"/>
</dbReference>
<dbReference type="FunFam" id="3.30.70.330:FF:000001">
    <property type="entry name" value="50S ribosomal protein L23"/>
    <property type="match status" value="1"/>
</dbReference>
<gene>
    <name evidence="6" type="primary">rplW</name>
    <name evidence="8" type="ORF">SAMN02745221_00863</name>
</gene>
<evidence type="ECO:0000256" key="3">
    <source>
        <dbReference type="ARBA" id="ARBA00022884"/>
    </source>
</evidence>
<comment type="function">
    <text evidence="6">One of the early assembly proteins it binds 23S rRNA. One of the proteins that surrounds the polypeptide exit tunnel on the outside of the ribosome. Forms the main docking site for trigger factor binding to the ribosome.</text>
</comment>
<dbReference type="InterPro" id="IPR012678">
    <property type="entry name" value="Ribosomal_uL23/eL15/eS24_sf"/>
</dbReference>
<dbReference type="GO" id="GO:0005840">
    <property type="term" value="C:ribosome"/>
    <property type="evidence" value="ECO:0007669"/>
    <property type="project" value="UniProtKB-KW"/>
</dbReference>
<dbReference type="NCBIfam" id="NF004364">
    <property type="entry name" value="PRK05738.2-5"/>
    <property type="match status" value="1"/>
</dbReference>
<dbReference type="STRING" id="1123382.SAMN02745221_00863"/>
<keyword evidence="3 6" id="KW-0694">RNA-binding</keyword>
<dbReference type="GO" id="GO:0003735">
    <property type="term" value="F:structural constituent of ribosome"/>
    <property type="evidence" value="ECO:0007669"/>
    <property type="project" value="InterPro"/>
</dbReference>
<evidence type="ECO:0000256" key="1">
    <source>
        <dbReference type="ARBA" id="ARBA00006700"/>
    </source>
</evidence>
<accession>A0A1M5MAD3</accession>
<sequence>MKDPRDIIIKPVVTEKSMELLADNKYTFIVDKKANKTEIKNAVEKIFNVRVEKVRTMNVKGKTKRMGRFEGKTPDRKKAIVTLKPGHKIRLFEGM</sequence>
<dbReference type="NCBIfam" id="NF004359">
    <property type="entry name" value="PRK05738.1-3"/>
    <property type="match status" value="1"/>
</dbReference>
<evidence type="ECO:0000256" key="4">
    <source>
        <dbReference type="ARBA" id="ARBA00022980"/>
    </source>
</evidence>
<dbReference type="InterPro" id="IPR013025">
    <property type="entry name" value="Ribosomal_uL23-like"/>
</dbReference>
<evidence type="ECO:0000256" key="7">
    <source>
        <dbReference type="RuleBase" id="RU003934"/>
    </source>
</evidence>
<organism evidence="8 9">
    <name type="scientific">Thermosyntropha lipolytica DSM 11003</name>
    <dbReference type="NCBI Taxonomy" id="1123382"/>
    <lineage>
        <taxon>Bacteria</taxon>
        <taxon>Bacillati</taxon>
        <taxon>Bacillota</taxon>
        <taxon>Clostridia</taxon>
        <taxon>Eubacteriales</taxon>
        <taxon>Syntrophomonadaceae</taxon>
        <taxon>Thermosyntropha</taxon>
    </lineage>
</organism>